<dbReference type="PROSITE" id="PS50089">
    <property type="entry name" value="ZF_RING_2"/>
    <property type="match status" value="1"/>
</dbReference>
<comment type="caution">
    <text evidence="3">The sequence shown here is derived from an EMBL/GenBank/DDBJ whole genome shotgun (WGS) entry which is preliminary data.</text>
</comment>
<sequence>MAHSMEPYLLRRSIFADLEPNIGVHLRPEQTVCPICLNPLAGHATLTHTVACKNSFHRQCIETWLIGAEEDRETGPCTCPVDRQPFECRNGDFWDLMPRVDWMILNRHYNNAVVNPGRVPWARTQPWPGMISMKDFMKDNYSIWYYGQNVKWIDMLNLNLSKPGYDQEEYLQIRLAEHLIRKFVPYTRQRMGSFTTAIFGNAPDWNFSVWDRWVAPRLDPEHRQVVELTFRDWAMFNDEKMLARFEDKRKIELFDEWYLSLSSGEASYEFIEFPPDYLGLGNAVADQVDAAQ</sequence>
<evidence type="ECO:0000256" key="1">
    <source>
        <dbReference type="PROSITE-ProRule" id="PRU00175"/>
    </source>
</evidence>
<evidence type="ECO:0000259" key="2">
    <source>
        <dbReference type="PROSITE" id="PS50089"/>
    </source>
</evidence>
<evidence type="ECO:0000313" key="4">
    <source>
        <dbReference type="Proteomes" id="UP001334248"/>
    </source>
</evidence>
<protein>
    <recommendedName>
        <fullName evidence="2">RING-type domain-containing protein</fullName>
    </recommendedName>
</protein>
<keyword evidence="4" id="KW-1185">Reference proteome</keyword>
<reference evidence="3 4" key="1">
    <citation type="journal article" date="2023" name="Res Sq">
        <title>Genomic and morphological characterization of Knufia obscura isolated from the Mars 2020 spacecraft assembly facility.</title>
        <authorList>
            <person name="Chander A.M."/>
            <person name="Teixeira M.M."/>
            <person name="Singh N.K."/>
            <person name="Williams M.P."/>
            <person name="Parker C.W."/>
            <person name="Leo P."/>
            <person name="Stajich J.E."/>
            <person name="Torok T."/>
            <person name="Tighe S."/>
            <person name="Mason C.E."/>
            <person name="Venkateswaran K."/>
        </authorList>
    </citation>
    <scope>NUCLEOTIDE SEQUENCE [LARGE SCALE GENOMIC DNA]</scope>
    <source>
        <strain evidence="3 4">CCFEE 5817</strain>
    </source>
</reference>
<dbReference type="InterPro" id="IPR001841">
    <property type="entry name" value="Znf_RING"/>
</dbReference>
<keyword evidence="1" id="KW-0479">Metal-binding</keyword>
<dbReference type="Gene3D" id="3.30.40.10">
    <property type="entry name" value="Zinc/RING finger domain, C3HC4 (zinc finger)"/>
    <property type="match status" value="1"/>
</dbReference>
<keyword evidence="1" id="KW-0862">Zinc</keyword>
<evidence type="ECO:0000313" key="3">
    <source>
        <dbReference type="EMBL" id="KAK5940981.1"/>
    </source>
</evidence>
<proteinExistence type="predicted"/>
<name>A0ABR0RK38_9EURO</name>
<dbReference type="InterPro" id="IPR013083">
    <property type="entry name" value="Znf_RING/FYVE/PHD"/>
</dbReference>
<accession>A0ABR0RK38</accession>
<feature type="domain" description="RING-type" evidence="2">
    <location>
        <begin position="33"/>
        <end position="83"/>
    </location>
</feature>
<dbReference type="RefSeq" id="XP_064729071.1">
    <property type="nucleotide sequence ID" value="XM_064874671.1"/>
</dbReference>
<organism evidence="3 4">
    <name type="scientific">Knufia obscura</name>
    <dbReference type="NCBI Taxonomy" id="1635080"/>
    <lineage>
        <taxon>Eukaryota</taxon>
        <taxon>Fungi</taxon>
        <taxon>Dikarya</taxon>
        <taxon>Ascomycota</taxon>
        <taxon>Pezizomycotina</taxon>
        <taxon>Eurotiomycetes</taxon>
        <taxon>Chaetothyriomycetidae</taxon>
        <taxon>Chaetothyriales</taxon>
        <taxon>Trichomeriaceae</taxon>
        <taxon>Knufia</taxon>
    </lineage>
</organism>
<dbReference type="SUPFAM" id="SSF57850">
    <property type="entry name" value="RING/U-box"/>
    <property type="match status" value="1"/>
</dbReference>
<gene>
    <name evidence="3" type="ORF">PMZ80_006258</name>
</gene>
<dbReference type="GeneID" id="89999707"/>
<keyword evidence="1" id="KW-0863">Zinc-finger</keyword>
<dbReference type="Proteomes" id="UP001334248">
    <property type="component" value="Unassembled WGS sequence"/>
</dbReference>
<dbReference type="EMBL" id="JAVHJV010000007">
    <property type="protein sequence ID" value="KAK5940981.1"/>
    <property type="molecule type" value="Genomic_DNA"/>
</dbReference>